<evidence type="ECO:0000256" key="4">
    <source>
        <dbReference type="ARBA" id="ARBA00022691"/>
    </source>
</evidence>
<keyword evidence="8" id="KW-0443">Lipid metabolism</keyword>
<accession>A0A0C3S113</accession>
<dbReference type="UniPathway" id="UPA00753"/>
<dbReference type="Gene3D" id="1.20.120.1630">
    <property type="match status" value="1"/>
</dbReference>
<keyword evidence="4" id="KW-0949">S-adenosyl-L-methionine</keyword>
<evidence type="ECO:0000256" key="8">
    <source>
        <dbReference type="ARBA" id="ARBA00023098"/>
    </source>
</evidence>
<evidence type="ECO:0000256" key="5">
    <source>
        <dbReference type="ARBA" id="ARBA00022692"/>
    </source>
</evidence>
<protein>
    <recommendedName>
        <fullName evidence="15">Protein-S-isoprenylcysteine O-methyltransferase</fullName>
    </recommendedName>
</protein>
<evidence type="ECO:0000256" key="6">
    <source>
        <dbReference type="ARBA" id="ARBA00022824"/>
    </source>
</evidence>
<keyword evidence="6" id="KW-0256">Endoplasmic reticulum</keyword>
<keyword evidence="3" id="KW-0808">Transferase</keyword>
<dbReference type="OrthoDB" id="422086at2759"/>
<feature type="transmembrane region" description="Helical" evidence="12">
    <location>
        <begin position="33"/>
        <end position="54"/>
    </location>
</feature>
<dbReference type="EMBL" id="KN840653">
    <property type="protein sequence ID" value="KIP02782.1"/>
    <property type="molecule type" value="Genomic_DNA"/>
</dbReference>
<evidence type="ECO:0000313" key="14">
    <source>
        <dbReference type="Proteomes" id="UP000053257"/>
    </source>
</evidence>
<keyword evidence="9 12" id="KW-0472">Membrane</keyword>
<dbReference type="PANTHER" id="PTHR12714">
    <property type="entry name" value="PROTEIN-S ISOPRENYLCYSTEINE O-METHYLTRANSFERASE"/>
    <property type="match status" value="1"/>
</dbReference>
<dbReference type="GO" id="GO:0012505">
    <property type="term" value="C:endomembrane system"/>
    <property type="evidence" value="ECO:0007669"/>
    <property type="project" value="UniProtKB-SubCell"/>
</dbReference>
<dbReference type="AlphaFoldDB" id="A0A0C3S113"/>
<sequence>MALVIGTTFPRILTYFPESIASHLFNAGRNVRLSIPFCVGYALVLAGATIRVLCYRRLRDRFTFDLAIRKDHALETGGMYSVVRHPAYIGSLLFIGGTYICTCDGQSLLAAFGVWETSWGRAFHSFMVGSALLAVYVFVDRTHVEDRALQQQFGEQWVTWARRTPYKLIPFVF</sequence>
<keyword evidence="2" id="KW-0444">Lipid biosynthesis</keyword>
<dbReference type="GO" id="GO:0006656">
    <property type="term" value="P:phosphatidylcholine biosynthetic process"/>
    <property type="evidence" value="ECO:0007669"/>
    <property type="project" value="UniProtKB-UniPathway"/>
</dbReference>
<dbReference type="Pfam" id="PF04191">
    <property type="entry name" value="PEMT"/>
    <property type="match status" value="1"/>
</dbReference>
<reference evidence="13 14" key="1">
    <citation type="journal article" date="2014" name="PLoS Genet.">
        <title>Analysis of the Phlebiopsis gigantea genome, transcriptome and secretome provides insight into its pioneer colonization strategies of wood.</title>
        <authorList>
            <person name="Hori C."/>
            <person name="Ishida T."/>
            <person name="Igarashi K."/>
            <person name="Samejima M."/>
            <person name="Suzuki H."/>
            <person name="Master E."/>
            <person name="Ferreira P."/>
            <person name="Ruiz-Duenas F.J."/>
            <person name="Held B."/>
            <person name="Canessa P."/>
            <person name="Larrondo L.F."/>
            <person name="Schmoll M."/>
            <person name="Druzhinina I.S."/>
            <person name="Kubicek C.P."/>
            <person name="Gaskell J.A."/>
            <person name="Kersten P."/>
            <person name="St John F."/>
            <person name="Glasner J."/>
            <person name="Sabat G."/>
            <person name="Splinter BonDurant S."/>
            <person name="Syed K."/>
            <person name="Yadav J."/>
            <person name="Mgbeahuruike A.C."/>
            <person name="Kovalchuk A."/>
            <person name="Asiegbu F.O."/>
            <person name="Lackner G."/>
            <person name="Hoffmeister D."/>
            <person name="Rencoret J."/>
            <person name="Gutierrez A."/>
            <person name="Sun H."/>
            <person name="Lindquist E."/>
            <person name="Barry K."/>
            <person name="Riley R."/>
            <person name="Grigoriev I.V."/>
            <person name="Henrissat B."/>
            <person name="Kues U."/>
            <person name="Berka R.M."/>
            <person name="Martinez A.T."/>
            <person name="Covert S.F."/>
            <person name="Blanchette R.A."/>
            <person name="Cullen D."/>
        </authorList>
    </citation>
    <scope>NUCLEOTIDE SEQUENCE [LARGE SCALE GENOMIC DNA]</scope>
    <source>
        <strain evidence="13 14">11061_1 CR5-6</strain>
    </source>
</reference>
<keyword evidence="5 12" id="KW-0812">Transmembrane</keyword>
<evidence type="ECO:0000256" key="10">
    <source>
        <dbReference type="ARBA" id="ARBA00023209"/>
    </source>
</evidence>
<evidence type="ECO:0000256" key="7">
    <source>
        <dbReference type="ARBA" id="ARBA00022989"/>
    </source>
</evidence>
<name>A0A0C3S113_PHLG1</name>
<evidence type="ECO:0000256" key="12">
    <source>
        <dbReference type="SAM" id="Phobius"/>
    </source>
</evidence>
<evidence type="ECO:0008006" key="15">
    <source>
        <dbReference type="Google" id="ProtNLM"/>
    </source>
</evidence>
<dbReference type="InterPro" id="IPR007318">
    <property type="entry name" value="Phopholipid_MeTrfase"/>
</dbReference>
<feature type="transmembrane region" description="Helical" evidence="12">
    <location>
        <begin position="121"/>
        <end position="139"/>
    </location>
</feature>
<feature type="transmembrane region" description="Helical" evidence="12">
    <location>
        <begin position="88"/>
        <end position="115"/>
    </location>
</feature>
<keyword evidence="3" id="KW-0489">Methyltransferase</keyword>
<dbReference type="GO" id="GO:0008168">
    <property type="term" value="F:methyltransferase activity"/>
    <property type="evidence" value="ECO:0007669"/>
    <property type="project" value="UniProtKB-KW"/>
</dbReference>
<keyword evidence="11" id="KW-1208">Phospholipid metabolism</keyword>
<evidence type="ECO:0000313" key="13">
    <source>
        <dbReference type="EMBL" id="KIP02782.1"/>
    </source>
</evidence>
<keyword evidence="7 12" id="KW-1133">Transmembrane helix</keyword>
<evidence type="ECO:0000256" key="1">
    <source>
        <dbReference type="ARBA" id="ARBA00004127"/>
    </source>
</evidence>
<dbReference type="HOGENOM" id="CLU_065200_6_2_1"/>
<organism evidence="13 14">
    <name type="scientific">Phlebiopsis gigantea (strain 11061_1 CR5-6)</name>
    <name type="common">White-rot fungus</name>
    <name type="synonym">Peniophora gigantea</name>
    <dbReference type="NCBI Taxonomy" id="745531"/>
    <lineage>
        <taxon>Eukaryota</taxon>
        <taxon>Fungi</taxon>
        <taxon>Dikarya</taxon>
        <taxon>Basidiomycota</taxon>
        <taxon>Agaricomycotina</taxon>
        <taxon>Agaricomycetes</taxon>
        <taxon>Polyporales</taxon>
        <taxon>Phanerochaetaceae</taxon>
        <taxon>Phlebiopsis</taxon>
    </lineage>
</organism>
<evidence type="ECO:0000256" key="11">
    <source>
        <dbReference type="ARBA" id="ARBA00023264"/>
    </source>
</evidence>
<keyword evidence="10" id="KW-0594">Phospholipid biosynthesis</keyword>
<proteinExistence type="predicted"/>
<gene>
    <name evidence="13" type="ORF">PHLGIDRAFT_78613</name>
</gene>
<evidence type="ECO:0000256" key="3">
    <source>
        <dbReference type="ARBA" id="ARBA00022603"/>
    </source>
</evidence>
<comment type="subcellular location">
    <subcellularLocation>
        <location evidence="1">Endomembrane system</location>
        <topology evidence="1">Multi-pass membrane protein</topology>
    </subcellularLocation>
</comment>
<evidence type="ECO:0000256" key="2">
    <source>
        <dbReference type="ARBA" id="ARBA00022516"/>
    </source>
</evidence>
<dbReference type="GO" id="GO:0032259">
    <property type="term" value="P:methylation"/>
    <property type="evidence" value="ECO:0007669"/>
    <property type="project" value="UniProtKB-KW"/>
</dbReference>
<dbReference type="Proteomes" id="UP000053257">
    <property type="component" value="Unassembled WGS sequence"/>
</dbReference>
<evidence type="ECO:0000256" key="9">
    <source>
        <dbReference type="ARBA" id="ARBA00023136"/>
    </source>
</evidence>
<keyword evidence="14" id="KW-1185">Reference proteome</keyword>
<dbReference type="PANTHER" id="PTHR12714:SF9">
    <property type="entry name" value="PROTEIN-S-ISOPRENYLCYSTEINE O-METHYLTRANSFERASE"/>
    <property type="match status" value="1"/>
</dbReference>